<gene>
    <name evidence="3" type="ORF">B723_29820</name>
</gene>
<dbReference type="Proteomes" id="UP000017175">
    <property type="component" value="Chromosome"/>
</dbReference>
<dbReference type="Pfam" id="PF00266">
    <property type="entry name" value="Aminotran_5"/>
    <property type="match status" value="1"/>
</dbReference>
<accession>A0A0K1QY11</accession>
<dbReference type="Gene3D" id="3.90.1150.10">
    <property type="entry name" value="Aspartate Aminotransferase, domain 1"/>
    <property type="match status" value="1"/>
</dbReference>
<feature type="domain" description="Aminotransferase class V" evidence="2">
    <location>
        <begin position="67"/>
        <end position="354"/>
    </location>
</feature>
<dbReference type="AlphaFoldDB" id="A0A0K1QY11"/>
<dbReference type="PANTHER" id="PTHR43092:SF6">
    <property type="entry name" value="BLR1280 PROTEIN"/>
    <property type="match status" value="1"/>
</dbReference>
<dbReference type="OrthoDB" id="9764293at2"/>
<sequence>MPDNTRRARDEMFWQTFADRYAVEPGPINLENGYFGRMSRTVIEEYQRNIELINRSNSVHVRQRFERDENLAILAQLADLIGVAAESVALTRNASDGLQSLIRNYNRLQPGDQVLICDLEYDTVKGAMRWLARHRGVEVIEIDHAHPASFDSLLATYRDAFARYPKLKLMALTHVTHRTGLVMPVKAIVAAAREHGIDVILDGAHALGQIEFKLDDLGVAFAGFNLHKWIGAPLTLGFMYIAPERLADIDPDMGEMHFPVTDVRARTPYSTPNIPALLTLPLVFEEHRAMGGSAAKGARLNYLRNRWVNAVRDLAGIDVMTPDDPRLYCGITAMRFTRHADQQAMAERLLKDYNLFTVTRSGAASGPCIRITPGLTTTAAHMDVLTQALHELR</sequence>
<dbReference type="SUPFAM" id="SSF53383">
    <property type="entry name" value="PLP-dependent transferases"/>
    <property type="match status" value="1"/>
</dbReference>
<dbReference type="EMBL" id="CP010945">
    <property type="protein sequence ID" value="AKV10370.1"/>
    <property type="molecule type" value="Genomic_DNA"/>
</dbReference>
<dbReference type="GO" id="GO:0008483">
    <property type="term" value="F:transaminase activity"/>
    <property type="evidence" value="ECO:0007669"/>
    <property type="project" value="UniProtKB-KW"/>
</dbReference>
<keyword evidence="1" id="KW-0663">Pyridoxal phosphate</keyword>
<evidence type="ECO:0000313" key="3">
    <source>
        <dbReference type="EMBL" id="AKV10370.1"/>
    </source>
</evidence>
<dbReference type="eggNOG" id="COG0520">
    <property type="taxonomic scope" value="Bacteria"/>
</dbReference>
<evidence type="ECO:0000259" key="2">
    <source>
        <dbReference type="Pfam" id="PF00266"/>
    </source>
</evidence>
<dbReference type="InterPro" id="IPR015422">
    <property type="entry name" value="PyrdxlP-dep_Trfase_small"/>
</dbReference>
<dbReference type="InterPro" id="IPR015421">
    <property type="entry name" value="PyrdxlP-dep_Trfase_major"/>
</dbReference>
<evidence type="ECO:0000256" key="1">
    <source>
        <dbReference type="ARBA" id="ARBA00022898"/>
    </source>
</evidence>
<dbReference type="InterPro" id="IPR000192">
    <property type="entry name" value="Aminotrans_V_dom"/>
</dbReference>
<reference evidence="3 4" key="1">
    <citation type="journal article" date="2012" name="J. Bacteriol.">
        <title>Draft genome sequence of the cyanide-utilizing bacterium Pseudomonas fluorescens strain NCIMB 11764.</title>
        <authorList>
            <person name="Vilo C.A."/>
            <person name="Benedik M.J."/>
            <person name="Kunz D.A."/>
            <person name="Dong Q."/>
        </authorList>
    </citation>
    <scope>NUCLEOTIDE SEQUENCE [LARGE SCALE GENOMIC DNA]</scope>
    <source>
        <strain evidence="3 4">NCIMB 11764</strain>
    </source>
</reference>
<keyword evidence="3" id="KW-0808">Transferase</keyword>
<keyword evidence="3" id="KW-0032">Aminotransferase</keyword>
<name>A0A0K1QY11_PSEFL</name>
<dbReference type="PANTHER" id="PTHR43092">
    <property type="entry name" value="L-CYSTEINE DESULFHYDRASE"/>
    <property type="match status" value="1"/>
</dbReference>
<organism evidence="3 4">
    <name type="scientific">Pseudomonas fluorescens NCIMB 11764</name>
    <dbReference type="NCBI Taxonomy" id="1221522"/>
    <lineage>
        <taxon>Bacteria</taxon>
        <taxon>Pseudomonadati</taxon>
        <taxon>Pseudomonadota</taxon>
        <taxon>Gammaproteobacteria</taxon>
        <taxon>Pseudomonadales</taxon>
        <taxon>Pseudomonadaceae</taxon>
        <taxon>Pseudomonas</taxon>
    </lineage>
</organism>
<dbReference type="Gene3D" id="3.40.640.10">
    <property type="entry name" value="Type I PLP-dependent aspartate aminotransferase-like (Major domain)"/>
    <property type="match status" value="1"/>
</dbReference>
<dbReference type="RefSeq" id="WP_017340423.1">
    <property type="nucleotide sequence ID" value="NZ_CP010945.1"/>
</dbReference>
<dbReference type="InterPro" id="IPR015424">
    <property type="entry name" value="PyrdxlP-dep_Trfase"/>
</dbReference>
<protein>
    <submittedName>
        <fullName evidence="3">Class V aminotransferase</fullName>
    </submittedName>
</protein>
<evidence type="ECO:0000313" key="4">
    <source>
        <dbReference type="Proteomes" id="UP000017175"/>
    </source>
</evidence>
<proteinExistence type="predicted"/>